<keyword evidence="2" id="KW-0689">Ribosomal protein</keyword>
<dbReference type="SUPFAM" id="SSF53137">
    <property type="entry name" value="Translational machinery components"/>
    <property type="match status" value="1"/>
</dbReference>
<proteinExistence type="inferred from homology"/>
<evidence type="ECO:0008006" key="6">
    <source>
        <dbReference type="Google" id="ProtNLM"/>
    </source>
</evidence>
<dbReference type="InterPro" id="IPR001971">
    <property type="entry name" value="Ribosomal_uS11"/>
</dbReference>
<dbReference type="Pfam" id="PF00411">
    <property type="entry name" value="Ribosomal_S11"/>
    <property type="match status" value="1"/>
</dbReference>
<dbReference type="PANTHER" id="PTHR11759">
    <property type="entry name" value="40S RIBOSOMAL PROTEIN S14/30S RIBOSOMAL PROTEIN S11"/>
    <property type="match status" value="1"/>
</dbReference>
<dbReference type="GO" id="GO:0006412">
    <property type="term" value="P:translation"/>
    <property type="evidence" value="ECO:0007669"/>
    <property type="project" value="InterPro"/>
</dbReference>
<dbReference type="GO" id="GO:0003735">
    <property type="term" value="F:structural constituent of ribosome"/>
    <property type="evidence" value="ECO:0007669"/>
    <property type="project" value="InterPro"/>
</dbReference>
<comment type="caution">
    <text evidence="4">The sequence shown here is derived from an EMBL/GenBank/DDBJ whole genome shotgun (WGS) entry which is preliminary data.</text>
</comment>
<evidence type="ECO:0000256" key="2">
    <source>
        <dbReference type="ARBA" id="ARBA00022980"/>
    </source>
</evidence>
<reference evidence="4" key="1">
    <citation type="submission" date="2020-07" db="EMBL/GenBank/DDBJ databases">
        <title>Genome sequence and genetic diversity analysis of an under-domesticated orphan crop, white fonio (Digitaria exilis).</title>
        <authorList>
            <person name="Bennetzen J.L."/>
            <person name="Chen S."/>
            <person name="Ma X."/>
            <person name="Wang X."/>
            <person name="Yssel A.E.J."/>
            <person name="Chaluvadi S.R."/>
            <person name="Johnson M."/>
            <person name="Gangashetty P."/>
            <person name="Hamidou F."/>
            <person name="Sanogo M.D."/>
            <person name="Zwaenepoel A."/>
            <person name="Wallace J."/>
            <person name="Van De Peer Y."/>
            <person name="Van Deynze A."/>
        </authorList>
    </citation>
    <scope>NUCLEOTIDE SEQUENCE</scope>
    <source>
        <tissue evidence="4">Leaves</tissue>
    </source>
</reference>
<dbReference type="Proteomes" id="UP000636709">
    <property type="component" value="Unassembled WGS sequence"/>
</dbReference>
<dbReference type="InterPro" id="IPR036967">
    <property type="entry name" value="Ribosomal_uS11_sf"/>
</dbReference>
<name>A0A835FAC7_9POAL</name>
<keyword evidence="5" id="KW-1185">Reference proteome</keyword>
<organism evidence="4 5">
    <name type="scientific">Digitaria exilis</name>
    <dbReference type="NCBI Taxonomy" id="1010633"/>
    <lineage>
        <taxon>Eukaryota</taxon>
        <taxon>Viridiplantae</taxon>
        <taxon>Streptophyta</taxon>
        <taxon>Embryophyta</taxon>
        <taxon>Tracheophyta</taxon>
        <taxon>Spermatophyta</taxon>
        <taxon>Magnoliopsida</taxon>
        <taxon>Liliopsida</taxon>
        <taxon>Poales</taxon>
        <taxon>Poaceae</taxon>
        <taxon>PACMAD clade</taxon>
        <taxon>Panicoideae</taxon>
        <taxon>Panicodae</taxon>
        <taxon>Paniceae</taxon>
        <taxon>Anthephorinae</taxon>
        <taxon>Digitaria</taxon>
    </lineage>
</organism>
<keyword evidence="3" id="KW-0687">Ribonucleoprotein</keyword>
<dbReference type="GO" id="GO:1990904">
    <property type="term" value="C:ribonucleoprotein complex"/>
    <property type="evidence" value="ECO:0007669"/>
    <property type="project" value="UniProtKB-KW"/>
</dbReference>
<gene>
    <name evidence="4" type="ORF">HU200_015417</name>
</gene>
<dbReference type="Gene3D" id="3.30.420.80">
    <property type="entry name" value="Ribosomal protein S11"/>
    <property type="match status" value="1"/>
</dbReference>
<protein>
    <recommendedName>
        <fullName evidence="6">Ribosomal protein S11</fullName>
    </recommendedName>
</protein>
<dbReference type="AlphaFoldDB" id="A0A835FAC7"/>
<sequence>MPVLVYGITKGVIHVQASFNNTIIIVTDPRTCGFKSSRKASPYAGQRTTVDATCTVGLQRAEVMIKGAGKWLEDYSSS</sequence>
<evidence type="ECO:0000256" key="1">
    <source>
        <dbReference type="ARBA" id="ARBA00006194"/>
    </source>
</evidence>
<dbReference type="EMBL" id="JACEFO010001603">
    <property type="protein sequence ID" value="KAF8733056.1"/>
    <property type="molecule type" value="Genomic_DNA"/>
</dbReference>
<accession>A0A835FAC7</accession>
<comment type="similarity">
    <text evidence="1">Belongs to the universal ribosomal protein uS11 family.</text>
</comment>
<dbReference type="GO" id="GO:0005840">
    <property type="term" value="C:ribosome"/>
    <property type="evidence" value="ECO:0007669"/>
    <property type="project" value="UniProtKB-KW"/>
</dbReference>
<evidence type="ECO:0000256" key="3">
    <source>
        <dbReference type="ARBA" id="ARBA00023274"/>
    </source>
</evidence>
<evidence type="ECO:0000313" key="4">
    <source>
        <dbReference type="EMBL" id="KAF8733056.1"/>
    </source>
</evidence>
<dbReference type="OrthoDB" id="535480at2759"/>
<evidence type="ECO:0000313" key="5">
    <source>
        <dbReference type="Proteomes" id="UP000636709"/>
    </source>
</evidence>